<evidence type="ECO:0000259" key="1">
    <source>
        <dbReference type="SMART" id="SM00760"/>
    </source>
</evidence>
<dbReference type="AlphaFoldDB" id="A0A928TT18"/>
<proteinExistence type="predicted"/>
<dbReference type="InterPro" id="IPR013159">
    <property type="entry name" value="DnaA_C"/>
</dbReference>
<dbReference type="PANTHER" id="PTHR30050">
    <property type="entry name" value="CHROMOSOMAL REPLICATION INITIATOR PROTEIN DNAA"/>
    <property type="match status" value="1"/>
</dbReference>
<dbReference type="GO" id="GO:0006270">
    <property type="term" value="P:DNA replication initiation"/>
    <property type="evidence" value="ECO:0007669"/>
    <property type="project" value="InterPro"/>
</dbReference>
<gene>
    <name evidence="2" type="ORF">HS096_04420</name>
</gene>
<reference evidence="2" key="1">
    <citation type="submission" date="2020-05" db="EMBL/GenBank/DDBJ databases">
        <title>High-Quality Genomes of Partial-Nitritation/Anammox System by Hierarchical Clustering Based Hybrid Assembly.</title>
        <authorList>
            <person name="Liu L."/>
            <person name="Wang Y."/>
            <person name="Che Y."/>
            <person name="Chen Y."/>
            <person name="Xia Y."/>
            <person name="Luo R."/>
            <person name="Cheng S.H."/>
            <person name="Zheng C."/>
            <person name="Zhang T."/>
        </authorList>
    </citation>
    <scope>NUCLEOTIDE SEQUENCE</scope>
    <source>
        <strain evidence="2">H1_PAT1</strain>
    </source>
</reference>
<feature type="domain" description="Chromosomal replication initiator DnaA C-terminal" evidence="1">
    <location>
        <begin position="1"/>
        <end position="68"/>
    </location>
</feature>
<dbReference type="EMBL" id="JABTTY010000001">
    <property type="protein sequence ID" value="MBE7525599.1"/>
    <property type="molecule type" value="Genomic_DNA"/>
</dbReference>
<organism evidence="2 3">
    <name type="scientific">candidate division WWE3 bacterium</name>
    <dbReference type="NCBI Taxonomy" id="2053526"/>
    <lineage>
        <taxon>Bacteria</taxon>
        <taxon>Katanobacteria</taxon>
    </lineage>
</organism>
<dbReference type="GO" id="GO:0006275">
    <property type="term" value="P:regulation of DNA replication"/>
    <property type="evidence" value="ECO:0007669"/>
    <property type="project" value="InterPro"/>
</dbReference>
<dbReference type="PANTHER" id="PTHR30050:SF2">
    <property type="entry name" value="CHROMOSOMAL REPLICATION INITIATOR PROTEIN DNAA"/>
    <property type="match status" value="1"/>
</dbReference>
<dbReference type="CDD" id="cd06571">
    <property type="entry name" value="Bac_DnaA_C"/>
    <property type="match status" value="1"/>
</dbReference>
<dbReference type="GO" id="GO:0005524">
    <property type="term" value="F:ATP binding"/>
    <property type="evidence" value="ECO:0007669"/>
    <property type="project" value="InterPro"/>
</dbReference>
<dbReference type="Proteomes" id="UP000710385">
    <property type="component" value="Unassembled WGS sequence"/>
</dbReference>
<evidence type="ECO:0000313" key="3">
    <source>
        <dbReference type="Proteomes" id="UP000710385"/>
    </source>
</evidence>
<sequence>MQILHFVAAYYGFRVEDLQKRDRHKRVALARHVAMYLLREHAKLSFPEISALMGKKDHTTAMSAVRRIAYQSKETPDLRKDLLLLTQQIVGSLSRWQRMHLLYPAREGEMPLRCSFRNLGLKHGVKLSYTLERRNGNTIASINFLNGTVARVEFPNPLEMDLLPVSAIDVAAFSNEAISWERVVSESLVRLLTQSAELYISLRTAGDQDAWIVATMHCGEYSSSAKCRPHELELYLHYD</sequence>
<dbReference type="SMART" id="SM00760">
    <property type="entry name" value="Bac_DnaA_C"/>
    <property type="match status" value="1"/>
</dbReference>
<name>A0A928TT18_UNCKA</name>
<dbReference type="SUPFAM" id="SSF48295">
    <property type="entry name" value="TrpR-like"/>
    <property type="match status" value="1"/>
</dbReference>
<accession>A0A928TT18</accession>
<dbReference type="GO" id="GO:0005886">
    <property type="term" value="C:plasma membrane"/>
    <property type="evidence" value="ECO:0007669"/>
    <property type="project" value="TreeGrafter"/>
</dbReference>
<evidence type="ECO:0000313" key="2">
    <source>
        <dbReference type="EMBL" id="MBE7525599.1"/>
    </source>
</evidence>
<dbReference type="GO" id="GO:0003688">
    <property type="term" value="F:DNA replication origin binding"/>
    <property type="evidence" value="ECO:0007669"/>
    <property type="project" value="TreeGrafter"/>
</dbReference>
<dbReference type="InterPro" id="IPR010921">
    <property type="entry name" value="Trp_repressor/repl_initiator"/>
</dbReference>
<comment type="caution">
    <text evidence="2">The sequence shown here is derived from an EMBL/GenBank/DDBJ whole genome shotgun (WGS) entry which is preliminary data.</text>
</comment>
<protein>
    <recommendedName>
        <fullName evidence="1">Chromosomal replication initiator DnaA C-terminal domain-containing protein</fullName>
    </recommendedName>
</protein>
<dbReference type="Gene3D" id="1.10.1750.10">
    <property type="match status" value="1"/>
</dbReference>
<dbReference type="Pfam" id="PF08299">
    <property type="entry name" value="Bac_DnaA_C"/>
    <property type="match status" value="1"/>
</dbReference>